<evidence type="ECO:0000313" key="1">
    <source>
        <dbReference type="EMBL" id="BBX87387.1"/>
    </source>
</evidence>
<dbReference type="PANTHER" id="PTHR39456:SF1">
    <property type="entry name" value="METAL-DEPENDENT HYDROLASE"/>
    <property type="match status" value="1"/>
</dbReference>
<accession>A0ABM7IKR7</accession>
<dbReference type="PANTHER" id="PTHR39456">
    <property type="entry name" value="METAL-DEPENDENT HYDROLASE"/>
    <property type="match status" value="1"/>
</dbReference>
<dbReference type="EMBL" id="AP022577">
    <property type="protein sequence ID" value="BBX87387.1"/>
    <property type="molecule type" value="Genomic_DNA"/>
</dbReference>
<sequence>MDRHPAKPTPWNGVATLTGAAGQRVLLDEECPKSSISCPLCSFRVHDAAPNVTGMANVTAHPTVRRMNFGFGVQAPANKYFADGSMVFSHMVAVLSAIFPPGEELFVRSVRRYKDQLIDPDLKQRVAAFIGQEKTHGLQHRELNEQLAAMGYPTAWFEYLLECTERMEKFTDKQYPDPDQLPRLRRFFLGFTVAAEHFTAVWAENILKSPEIQTMMYAPEIRNLLNWHALEELEHKSVAFDVYRAVGVPESTRLRWMTFASHFGIPILVLFTWISIATTDHEGRRQPVRIIKETVQMLRNPMWKGFYKSMKPFKNPSFHPDQIDNTELLTTWQEALFGERGELAGHLR</sequence>
<dbReference type="InterPro" id="IPR016516">
    <property type="entry name" value="UCP07580"/>
</dbReference>
<dbReference type="Proteomes" id="UP000465609">
    <property type="component" value="Chromosome"/>
</dbReference>
<protein>
    <recommendedName>
        <fullName evidence="3">Metal-dependent hydrolase</fullName>
    </recommendedName>
</protein>
<proteinExistence type="predicted"/>
<evidence type="ECO:0000313" key="2">
    <source>
        <dbReference type="Proteomes" id="UP000465609"/>
    </source>
</evidence>
<reference evidence="1 2" key="1">
    <citation type="journal article" date="2019" name="Emerg. Microbes Infect.">
        <title>Comprehensive subspecies identification of 175 nontuberculous mycobacteria species based on 7547 genomic profiles.</title>
        <authorList>
            <person name="Matsumoto Y."/>
            <person name="Kinjo T."/>
            <person name="Motooka D."/>
            <person name="Nabeya D."/>
            <person name="Jung N."/>
            <person name="Uechi K."/>
            <person name="Horii T."/>
            <person name="Iida T."/>
            <person name="Fujita J."/>
            <person name="Nakamura S."/>
        </authorList>
    </citation>
    <scope>NUCLEOTIDE SEQUENCE [LARGE SCALE GENOMIC DNA]</scope>
    <source>
        <strain evidence="1 2">JCM 15296</strain>
    </source>
</reference>
<evidence type="ECO:0008006" key="3">
    <source>
        <dbReference type="Google" id="ProtNLM"/>
    </source>
</evidence>
<name>A0ABM7IKR7_9MYCO</name>
<dbReference type="Pfam" id="PF10118">
    <property type="entry name" value="Metal_hydrol"/>
    <property type="match status" value="1"/>
</dbReference>
<organism evidence="1 2">
    <name type="scientific">Mycolicibacterium aubagnense</name>
    <dbReference type="NCBI Taxonomy" id="319707"/>
    <lineage>
        <taxon>Bacteria</taxon>
        <taxon>Bacillati</taxon>
        <taxon>Actinomycetota</taxon>
        <taxon>Actinomycetes</taxon>
        <taxon>Mycobacteriales</taxon>
        <taxon>Mycobacteriaceae</taxon>
        <taxon>Mycolicibacterium</taxon>
    </lineage>
</organism>
<gene>
    <name evidence="1" type="ORF">MAUB_52600</name>
</gene>
<keyword evidence="2" id="KW-1185">Reference proteome</keyword>